<reference evidence="1" key="2">
    <citation type="journal article" date="2022" name="New Phytol.">
        <title>Evolutionary transition to the ectomycorrhizal habit in the genomes of a hyperdiverse lineage of mushroom-forming fungi.</title>
        <authorList>
            <person name="Looney B."/>
            <person name="Miyauchi S."/>
            <person name="Morin E."/>
            <person name="Drula E."/>
            <person name="Courty P.E."/>
            <person name="Kohler A."/>
            <person name="Kuo A."/>
            <person name="LaButti K."/>
            <person name="Pangilinan J."/>
            <person name="Lipzen A."/>
            <person name="Riley R."/>
            <person name="Andreopoulos W."/>
            <person name="He G."/>
            <person name="Johnson J."/>
            <person name="Nolan M."/>
            <person name="Tritt A."/>
            <person name="Barry K.W."/>
            <person name="Grigoriev I.V."/>
            <person name="Nagy L.G."/>
            <person name="Hibbett D."/>
            <person name="Henrissat B."/>
            <person name="Matheny P.B."/>
            <person name="Labbe J."/>
            <person name="Martin F.M."/>
        </authorList>
    </citation>
    <scope>NUCLEOTIDE SEQUENCE</scope>
    <source>
        <strain evidence="1">FP105234-sp</strain>
    </source>
</reference>
<organism evidence="1 2">
    <name type="scientific">Auriscalpium vulgare</name>
    <dbReference type="NCBI Taxonomy" id="40419"/>
    <lineage>
        <taxon>Eukaryota</taxon>
        <taxon>Fungi</taxon>
        <taxon>Dikarya</taxon>
        <taxon>Basidiomycota</taxon>
        <taxon>Agaricomycotina</taxon>
        <taxon>Agaricomycetes</taxon>
        <taxon>Russulales</taxon>
        <taxon>Auriscalpiaceae</taxon>
        <taxon>Auriscalpium</taxon>
    </lineage>
</organism>
<name>A0ACB8RE34_9AGAM</name>
<dbReference type="Proteomes" id="UP000814033">
    <property type="component" value="Unassembled WGS sequence"/>
</dbReference>
<protein>
    <submittedName>
        <fullName evidence="1">Uncharacterized protein</fullName>
    </submittedName>
</protein>
<sequence>MLPCLCLEEGWRLALSSSETFAPTAKFQAIHVVDLAAIEDLCLRSINISHAFLNGDLDTAPLFSLRTAGGAQHFLQARAARQAVAVAVVGAVNLAFVYLVMSCDAPIARIELSNMDSQTWILFECKSGRMIGGAGIEHVLVRFFLGVLTLKMSQDREDMDTEDEVVLMQSTLQFTEPRGTKSEGGDCIGGQICNGLRQETQEEEYHSDEERHVLCGWRGTTFEGVRAADHRPATADEDPLAKCGVALEVGWPSLALVAMFQAGECCVKVTAGIVGGGGNGTGVSKQLC</sequence>
<reference evidence="1" key="1">
    <citation type="submission" date="2021-02" db="EMBL/GenBank/DDBJ databases">
        <authorList>
            <consortium name="DOE Joint Genome Institute"/>
            <person name="Ahrendt S."/>
            <person name="Looney B.P."/>
            <person name="Miyauchi S."/>
            <person name="Morin E."/>
            <person name="Drula E."/>
            <person name="Courty P.E."/>
            <person name="Chicoki N."/>
            <person name="Fauchery L."/>
            <person name="Kohler A."/>
            <person name="Kuo A."/>
            <person name="Labutti K."/>
            <person name="Pangilinan J."/>
            <person name="Lipzen A."/>
            <person name="Riley R."/>
            <person name="Andreopoulos W."/>
            <person name="He G."/>
            <person name="Johnson J."/>
            <person name="Barry K.W."/>
            <person name="Grigoriev I.V."/>
            <person name="Nagy L."/>
            <person name="Hibbett D."/>
            <person name="Henrissat B."/>
            <person name="Matheny P.B."/>
            <person name="Labbe J."/>
            <person name="Martin F."/>
        </authorList>
    </citation>
    <scope>NUCLEOTIDE SEQUENCE</scope>
    <source>
        <strain evidence="1">FP105234-sp</strain>
    </source>
</reference>
<dbReference type="EMBL" id="MU276065">
    <property type="protein sequence ID" value="KAI0042459.1"/>
    <property type="molecule type" value="Genomic_DNA"/>
</dbReference>
<evidence type="ECO:0000313" key="1">
    <source>
        <dbReference type="EMBL" id="KAI0042459.1"/>
    </source>
</evidence>
<comment type="caution">
    <text evidence="1">The sequence shown here is derived from an EMBL/GenBank/DDBJ whole genome shotgun (WGS) entry which is preliminary data.</text>
</comment>
<keyword evidence="2" id="KW-1185">Reference proteome</keyword>
<accession>A0ACB8RE34</accession>
<gene>
    <name evidence="1" type="ORF">FA95DRAFT_1575729</name>
</gene>
<proteinExistence type="predicted"/>
<evidence type="ECO:0000313" key="2">
    <source>
        <dbReference type="Proteomes" id="UP000814033"/>
    </source>
</evidence>